<dbReference type="Pfam" id="PF00684">
    <property type="entry name" value="DnaJ_CXXCXGXG"/>
    <property type="match status" value="1"/>
</dbReference>
<dbReference type="CDD" id="cd10747">
    <property type="entry name" value="DnaJ_C"/>
    <property type="match status" value="1"/>
</dbReference>
<evidence type="ECO:0000313" key="13">
    <source>
        <dbReference type="EMBL" id="GAA0581385.1"/>
    </source>
</evidence>
<reference evidence="14" key="1">
    <citation type="journal article" date="2019" name="Int. J. Syst. Evol. Microbiol.">
        <title>The Global Catalogue of Microorganisms (GCM) 10K type strain sequencing project: providing services to taxonomists for standard genome sequencing and annotation.</title>
        <authorList>
            <consortium name="The Broad Institute Genomics Platform"/>
            <consortium name="The Broad Institute Genome Sequencing Center for Infectious Disease"/>
            <person name="Wu L."/>
            <person name="Ma J."/>
        </authorList>
    </citation>
    <scope>NUCLEOTIDE SEQUENCE [LARGE SCALE GENOMIC DNA]</scope>
    <source>
        <strain evidence="14">JCM 15089</strain>
    </source>
</reference>
<feature type="binding site" evidence="9">
    <location>
        <position position="205"/>
    </location>
    <ligand>
        <name>Zn(2+)</name>
        <dbReference type="ChEBI" id="CHEBI:29105"/>
        <label>1</label>
    </ligand>
</feature>
<evidence type="ECO:0000256" key="5">
    <source>
        <dbReference type="ARBA" id="ARBA00022771"/>
    </source>
</evidence>
<feature type="binding site" evidence="9">
    <location>
        <position position="191"/>
    </location>
    <ligand>
        <name>Zn(2+)</name>
        <dbReference type="ChEBI" id="CHEBI:29105"/>
        <label>2</label>
    </ligand>
</feature>
<dbReference type="Proteomes" id="UP001499951">
    <property type="component" value="Unassembled WGS sequence"/>
</dbReference>
<comment type="subcellular location">
    <subcellularLocation>
        <location evidence="9">Cytoplasm</location>
    </subcellularLocation>
</comment>
<keyword evidence="2 9" id="KW-0235">DNA replication</keyword>
<proteinExistence type="inferred from homology"/>
<dbReference type="RefSeq" id="WP_166935044.1">
    <property type="nucleotide sequence ID" value="NZ_BAAADD010000009.1"/>
</dbReference>
<dbReference type="InterPro" id="IPR012724">
    <property type="entry name" value="DnaJ"/>
</dbReference>
<keyword evidence="7 9" id="KW-0346">Stress response</keyword>
<dbReference type="Pfam" id="PF00226">
    <property type="entry name" value="DnaJ"/>
    <property type="match status" value="1"/>
</dbReference>
<feature type="domain" description="J" evidence="11">
    <location>
        <begin position="5"/>
        <end position="70"/>
    </location>
</feature>
<comment type="function">
    <text evidence="9">Participates actively in the response to hyperosmotic and heat shock by preventing the aggregation of stress-denatured proteins and by disaggregating proteins, also in an autonomous, DnaK-independent fashion. Unfolded proteins bind initially to DnaJ; upon interaction with the DnaJ-bound protein, DnaK hydrolyzes its bound ATP, resulting in the formation of a stable complex. GrpE releases ADP from DnaK; ATP binding to DnaK triggers the release of the substrate protein, thus completing the reaction cycle. Several rounds of ATP-dependent interactions between DnaJ, DnaK and GrpE are required for fully efficient folding. Also involved, together with DnaK and GrpE, in the DNA replication of plasmids through activation of initiation proteins.</text>
</comment>
<evidence type="ECO:0000256" key="7">
    <source>
        <dbReference type="ARBA" id="ARBA00023016"/>
    </source>
</evidence>
<dbReference type="NCBIfam" id="TIGR02349">
    <property type="entry name" value="DnaJ_bact"/>
    <property type="match status" value="1"/>
</dbReference>
<dbReference type="InterPro" id="IPR001623">
    <property type="entry name" value="DnaJ_domain"/>
</dbReference>
<dbReference type="PANTHER" id="PTHR43096">
    <property type="entry name" value="DNAJ HOMOLOG 1, MITOCHONDRIAL-RELATED"/>
    <property type="match status" value="1"/>
</dbReference>
<dbReference type="PROSITE" id="PS51188">
    <property type="entry name" value="ZF_CR"/>
    <property type="match status" value="1"/>
</dbReference>
<protein>
    <recommendedName>
        <fullName evidence="9">Chaperone protein DnaJ</fullName>
    </recommendedName>
</protein>
<dbReference type="PROSITE" id="PS50076">
    <property type="entry name" value="DNAJ_2"/>
    <property type="match status" value="1"/>
</dbReference>
<dbReference type="SUPFAM" id="SSF57938">
    <property type="entry name" value="DnaJ/Hsp40 cysteine-rich domain"/>
    <property type="match status" value="1"/>
</dbReference>
<keyword evidence="1 9" id="KW-0963">Cytoplasm</keyword>
<comment type="similarity">
    <text evidence="9">Belongs to the DnaJ family.</text>
</comment>
<keyword evidence="14" id="KW-1185">Reference proteome</keyword>
<accession>A0ABP3Q6H1</accession>
<evidence type="ECO:0000256" key="2">
    <source>
        <dbReference type="ARBA" id="ARBA00022705"/>
    </source>
</evidence>
<feature type="binding site" evidence="9">
    <location>
        <position position="152"/>
    </location>
    <ligand>
        <name>Zn(2+)</name>
        <dbReference type="ChEBI" id="CHEBI:29105"/>
        <label>1</label>
    </ligand>
</feature>
<keyword evidence="3 9" id="KW-0479">Metal-binding</keyword>
<comment type="caution">
    <text evidence="13">The sequence shown here is derived from an EMBL/GenBank/DDBJ whole genome shotgun (WGS) entry which is preliminary data.</text>
</comment>
<feature type="repeat" description="CXXCXGXG motif" evidence="9">
    <location>
        <begin position="149"/>
        <end position="156"/>
    </location>
</feature>
<evidence type="ECO:0000256" key="10">
    <source>
        <dbReference type="PROSITE-ProRule" id="PRU00546"/>
    </source>
</evidence>
<evidence type="ECO:0000256" key="9">
    <source>
        <dbReference type="HAMAP-Rule" id="MF_01152"/>
    </source>
</evidence>
<evidence type="ECO:0000256" key="3">
    <source>
        <dbReference type="ARBA" id="ARBA00022723"/>
    </source>
</evidence>
<sequence length="381" mass="40863">MGKRDYYDVLGCNKGASPAEIKAAYRRLAKELHPDCNPGDHGCEAKFKEVNEAYDVLKDDQKRAAYDRFGHAAFEQGGMGNGFHGGGNPFDFAGSFADVFEDIFGEMMGGQRGRKQNRGGDLRYNLSISLEEAFNGSKAEIRVPSAVACEACNGSGAEKGTSAETCPTCGGHGKVRASQGFFTIERTCPQCQGRGKIVRKPCKSCGGAGHVQKERTLVVDIPPGVEEGTRIRLSGEGQAGFGGGPNGDLYVFLSVGQHPIFQRDGHDLYCRVPVSFVTAALGGAVEVPTLDGGKTQVKIAEGTQTGRQFRVRGKGMPVLRGNGLAGDLFVEIFVETPCKLSKEQKELLRQFEGCGHSGCQPECEGFFSKVKAFWEGSATKH</sequence>
<evidence type="ECO:0000256" key="6">
    <source>
        <dbReference type="ARBA" id="ARBA00022833"/>
    </source>
</evidence>
<feature type="binding site" evidence="9">
    <location>
        <position position="149"/>
    </location>
    <ligand>
        <name>Zn(2+)</name>
        <dbReference type="ChEBI" id="CHEBI:29105"/>
        <label>1</label>
    </ligand>
</feature>
<dbReference type="InterPro" id="IPR008971">
    <property type="entry name" value="HSP40/DnaJ_pept-bd"/>
</dbReference>
<evidence type="ECO:0000256" key="1">
    <source>
        <dbReference type="ARBA" id="ARBA00022490"/>
    </source>
</evidence>
<dbReference type="CDD" id="cd06257">
    <property type="entry name" value="DnaJ"/>
    <property type="match status" value="1"/>
</dbReference>
<name>A0ABP3Q6H1_9PROT</name>
<comment type="cofactor">
    <cofactor evidence="9">
        <name>Zn(2+)</name>
        <dbReference type="ChEBI" id="CHEBI:29105"/>
    </cofactor>
    <text evidence="9">Binds 2 Zn(2+) ions per monomer.</text>
</comment>
<dbReference type="PROSITE" id="PS00636">
    <property type="entry name" value="DNAJ_1"/>
    <property type="match status" value="1"/>
</dbReference>
<feature type="repeat" description="CXXCXGXG motif" evidence="9">
    <location>
        <begin position="166"/>
        <end position="173"/>
    </location>
</feature>
<evidence type="ECO:0000313" key="14">
    <source>
        <dbReference type="Proteomes" id="UP001499951"/>
    </source>
</evidence>
<dbReference type="InterPro" id="IPR018253">
    <property type="entry name" value="DnaJ_domain_CS"/>
</dbReference>
<gene>
    <name evidence="9 13" type="primary">dnaJ</name>
    <name evidence="13" type="ORF">GCM10008942_32800</name>
</gene>
<feature type="binding site" evidence="9">
    <location>
        <position position="202"/>
    </location>
    <ligand>
        <name>Zn(2+)</name>
        <dbReference type="ChEBI" id="CHEBI:29105"/>
        <label>1</label>
    </ligand>
</feature>
<evidence type="ECO:0000256" key="4">
    <source>
        <dbReference type="ARBA" id="ARBA00022737"/>
    </source>
</evidence>
<dbReference type="SUPFAM" id="SSF49493">
    <property type="entry name" value="HSP40/DnaJ peptide-binding domain"/>
    <property type="match status" value="2"/>
</dbReference>
<feature type="binding site" evidence="9">
    <location>
        <position position="169"/>
    </location>
    <ligand>
        <name>Zn(2+)</name>
        <dbReference type="ChEBI" id="CHEBI:29105"/>
        <label>2</label>
    </ligand>
</feature>
<keyword evidence="6 9" id="KW-0862">Zinc</keyword>
<feature type="domain" description="CR-type" evidence="12">
    <location>
        <begin position="136"/>
        <end position="214"/>
    </location>
</feature>
<dbReference type="Gene3D" id="1.10.287.110">
    <property type="entry name" value="DnaJ domain"/>
    <property type="match status" value="1"/>
</dbReference>
<evidence type="ECO:0000256" key="8">
    <source>
        <dbReference type="ARBA" id="ARBA00023186"/>
    </source>
</evidence>
<keyword evidence="4 9" id="KW-0677">Repeat</keyword>
<keyword evidence="5 9" id="KW-0863">Zinc-finger</keyword>
<evidence type="ECO:0000259" key="11">
    <source>
        <dbReference type="PROSITE" id="PS50076"/>
    </source>
</evidence>
<dbReference type="InterPro" id="IPR001305">
    <property type="entry name" value="HSP_DnaJ_Cys-rich_dom"/>
</dbReference>
<dbReference type="InterPro" id="IPR002939">
    <property type="entry name" value="DnaJ_C"/>
</dbReference>
<evidence type="ECO:0000259" key="12">
    <source>
        <dbReference type="PROSITE" id="PS51188"/>
    </source>
</evidence>
<feature type="repeat" description="CXXCXGXG motif" evidence="9">
    <location>
        <begin position="202"/>
        <end position="209"/>
    </location>
</feature>
<dbReference type="EMBL" id="BAAADD010000009">
    <property type="protein sequence ID" value="GAA0581385.1"/>
    <property type="molecule type" value="Genomic_DNA"/>
</dbReference>
<dbReference type="InterPro" id="IPR036410">
    <property type="entry name" value="HSP_DnaJ_Cys-rich_dom_sf"/>
</dbReference>
<organism evidence="13 14">
    <name type="scientific">Rhizomicrobium electricum</name>
    <dbReference type="NCBI Taxonomy" id="480070"/>
    <lineage>
        <taxon>Bacteria</taxon>
        <taxon>Pseudomonadati</taxon>
        <taxon>Pseudomonadota</taxon>
        <taxon>Alphaproteobacteria</taxon>
        <taxon>Micropepsales</taxon>
        <taxon>Micropepsaceae</taxon>
        <taxon>Rhizomicrobium</taxon>
    </lineage>
</organism>
<feature type="zinc finger region" description="CR-type" evidence="10">
    <location>
        <begin position="136"/>
        <end position="214"/>
    </location>
</feature>
<dbReference type="SUPFAM" id="SSF46565">
    <property type="entry name" value="Chaperone J-domain"/>
    <property type="match status" value="1"/>
</dbReference>
<comment type="domain">
    <text evidence="9">The J domain is necessary and sufficient to stimulate DnaK ATPase activity. Zinc center 1 plays an important role in the autonomous, DnaK-independent chaperone activity of DnaJ. Zinc center 2 is essential for interaction with DnaK and for DnaJ activity.</text>
</comment>
<dbReference type="Gene3D" id="2.10.230.10">
    <property type="entry name" value="Heat shock protein DnaJ, cysteine-rich domain"/>
    <property type="match status" value="1"/>
</dbReference>
<dbReference type="Pfam" id="PF01556">
    <property type="entry name" value="DnaJ_C"/>
    <property type="match status" value="1"/>
</dbReference>
<feature type="binding site" evidence="9">
    <location>
        <position position="166"/>
    </location>
    <ligand>
        <name>Zn(2+)</name>
        <dbReference type="ChEBI" id="CHEBI:29105"/>
        <label>2</label>
    </ligand>
</feature>
<dbReference type="SMART" id="SM00271">
    <property type="entry name" value="DnaJ"/>
    <property type="match status" value="1"/>
</dbReference>
<comment type="subunit">
    <text evidence="9">Homodimer.</text>
</comment>
<dbReference type="NCBIfam" id="NF008035">
    <property type="entry name" value="PRK10767.1"/>
    <property type="match status" value="1"/>
</dbReference>
<dbReference type="Gene3D" id="2.60.260.20">
    <property type="entry name" value="Urease metallochaperone UreE, N-terminal domain"/>
    <property type="match status" value="2"/>
</dbReference>
<feature type="repeat" description="CXXCXGXG motif" evidence="9">
    <location>
        <begin position="188"/>
        <end position="195"/>
    </location>
</feature>
<dbReference type="InterPro" id="IPR036869">
    <property type="entry name" value="J_dom_sf"/>
</dbReference>
<dbReference type="CDD" id="cd10719">
    <property type="entry name" value="DnaJ_zf"/>
    <property type="match status" value="1"/>
</dbReference>
<dbReference type="HAMAP" id="MF_01152">
    <property type="entry name" value="DnaJ"/>
    <property type="match status" value="1"/>
</dbReference>
<feature type="binding site" evidence="9">
    <location>
        <position position="188"/>
    </location>
    <ligand>
        <name>Zn(2+)</name>
        <dbReference type="ChEBI" id="CHEBI:29105"/>
        <label>2</label>
    </ligand>
</feature>
<dbReference type="PANTHER" id="PTHR43096:SF48">
    <property type="entry name" value="CHAPERONE PROTEIN DNAJ"/>
    <property type="match status" value="1"/>
</dbReference>
<dbReference type="PRINTS" id="PR00625">
    <property type="entry name" value="JDOMAIN"/>
</dbReference>
<keyword evidence="8 9" id="KW-0143">Chaperone</keyword>